<evidence type="ECO:0000256" key="2">
    <source>
        <dbReference type="ARBA" id="ARBA00023315"/>
    </source>
</evidence>
<dbReference type="PANTHER" id="PTHR43877:SF2">
    <property type="entry name" value="AMINOALKYLPHOSPHONATE N-ACETYLTRANSFERASE-RELATED"/>
    <property type="match status" value="1"/>
</dbReference>
<keyword evidence="5" id="KW-1185">Reference proteome</keyword>
<dbReference type="Proteomes" id="UP000235672">
    <property type="component" value="Unassembled WGS sequence"/>
</dbReference>
<keyword evidence="1 4" id="KW-0808">Transferase</keyword>
<keyword evidence="2 4" id="KW-0012">Acyltransferase</keyword>
<dbReference type="GO" id="GO:0016747">
    <property type="term" value="F:acyltransferase activity, transferring groups other than amino-acyl groups"/>
    <property type="evidence" value="ECO:0007669"/>
    <property type="project" value="InterPro"/>
</dbReference>
<evidence type="ECO:0000313" key="4">
    <source>
        <dbReference type="EMBL" id="PMD20992.1"/>
    </source>
</evidence>
<protein>
    <submittedName>
        <fullName evidence="4">Acyl-CoA N-acyltransferase</fullName>
    </submittedName>
</protein>
<dbReference type="PROSITE" id="PS51186">
    <property type="entry name" value="GNAT"/>
    <property type="match status" value="1"/>
</dbReference>
<dbReference type="PANTHER" id="PTHR43877">
    <property type="entry name" value="AMINOALKYLPHOSPHONATE N-ACETYLTRANSFERASE-RELATED-RELATED"/>
    <property type="match status" value="1"/>
</dbReference>
<organism evidence="4 5">
    <name type="scientific">Hyaloscypha hepaticicola</name>
    <dbReference type="NCBI Taxonomy" id="2082293"/>
    <lineage>
        <taxon>Eukaryota</taxon>
        <taxon>Fungi</taxon>
        <taxon>Dikarya</taxon>
        <taxon>Ascomycota</taxon>
        <taxon>Pezizomycotina</taxon>
        <taxon>Leotiomycetes</taxon>
        <taxon>Helotiales</taxon>
        <taxon>Hyaloscyphaceae</taxon>
        <taxon>Hyaloscypha</taxon>
    </lineage>
</organism>
<feature type="domain" description="N-acetyltransferase" evidence="3">
    <location>
        <begin position="14"/>
        <end position="185"/>
    </location>
</feature>
<proteinExistence type="predicted"/>
<evidence type="ECO:0000259" key="3">
    <source>
        <dbReference type="PROSITE" id="PS51186"/>
    </source>
</evidence>
<dbReference type="InterPro" id="IPR016181">
    <property type="entry name" value="Acyl_CoA_acyltransferase"/>
</dbReference>
<reference evidence="4 5" key="1">
    <citation type="submission" date="2016-05" db="EMBL/GenBank/DDBJ databases">
        <title>A degradative enzymes factory behind the ericoid mycorrhizal symbiosis.</title>
        <authorList>
            <consortium name="DOE Joint Genome Institute"/>
            <person name="Martino E."/>
            <person name="Morin E."/>
            <person name="Grelet G."/>
            <person name="Kuo A."/>
            <person name="Kohler A."/>
            <person name="Daghino S."/>
            <person name="Barry K."/>
            <person name="Choi C."/>
            <person name="Cichocki N."/>
            <person name="Clum A."/>
            <person name="Copeland A."/>
            <person name="Hainaut M."/>
            <person name="Haridas S."/>
            <person name="Labutti K."/>
            <person name="Lindquist E."/>
            <person name="Lipzen A."/>
            <person name="Khouja H.-R."/>
            <person name="Murat C."/>
            <person name="Ohm R."/>
            <person name="Olson A."/>
            <person name="Spatafora J."/>
            <person name="Veneault-Fourrey C."/>
            <person name="Henrissat B."/>
            <person name="Grigoriev I."/>
            <person name="Martin F."/>
            <person name="Perotto S."/>
        </authorList>
    </citation>
    <scope>NUCLEOTIDE SEQUENCE [LARGE SCALE GENOMIC DNA]</scope>
    <source>
        <strain evidence="4 5">UAMH 7357</strain>
    </source>
</reference>
<dbReference type="Gene3D" id="3.40.630.30">
    <property type="match status" value="1"/>
</dbReference>
<dbReference type="AlphaFoldDB" id="A0A2J6Q3X2"/>
<dbReference type="InterPro" id="IPR050832">
    <property type="entry name" value="Bact_Acetyltransf"/>
</dbReference>
<evidence type="ECO:0000313" key="5">
    <source>
        <dbReference type="Proteomes" id="UP000235672"/>
    </source>
</evidence>
<name>A0A2J6Q3X2_9HELO</name>
<dbReference type="SUPFAM" id="SSF55729">
    <property type="entry name" value="Acyl-CoA N-acyltransferases (Nat)"/>
    <property type="match status" value="1"/>
</dbReference>
<sequence>MTQSTPPPKPKPQVTLRPATPKDAPQIAALGSHVFTTSFGYSLPQADLQAYLESAYSISSVSSDISNPFITIIVAVDPTSGTVVGFSQLTRGTTEPCLAGIDNLVELQRLYVSPDFHGGGVGRLLAEAVERVAREEGFETLWLGVWEENFKAQKVYERIGFEKVGSHDFVMGSCVQTDWILTKRL</sequence>
<dbReference type="OrthoDB" id="9975416at2759"/>
<gene>
    <name evidence="4" type="ORF">NA56DRAFT_626921</name>
</gene>
<dbReference type="InterPro" id="IPR000182">
    <property type="entry name" value="GNAT_dom"/>
</dbReference>
<dbReference type="Pfam" id="PF00583">
    <property type="entry name" value="Acetyltransf_1"/>
    <property type="match status" value="1"/>
</dbReference>
<dbReference type="CDD" id="cd04301">
    <property type="entry name" value="NAT_SF"/>
    <property type="match status" value="1"/>
</dbReference>
<dbReference type="STRING" id="1745343.A0A2J6Q3X2"/>
<accession>A0A2J6Q3X2</accession>
<evidence type="ECO:0000256" key="1">
    <source>
        <dbReference type="ARBA" id="ARBA00022679"/>
    </source>
</evidence>
<dbReference type="EMBL" id="KZ613483">
    <property type="protein sequence ID" value="PMD20992.1"/>
    <property type="molecule type" value="Genomic_DNA"/>
</dbReference>